<keyword evidence="2" id="KW-1185">Reference proteome</keyword>
<protein>
    <submittedName>
        <fullName evidence="1">Protein CBG27893</fullName>
    </submittedName>
</protein>
<dbReference type="Proteomes" id="UP000008549">
    <property type="component" value="Unassembled WGS sequence"/>
</dbReference>
<name>B6IEI8_CAEBR</name>
<evidence type="ECO:0000313" key="1">
    <source>
        <dbReference type="EMBL" id="CAR98318.1"/>
    </source>
</evidence>
<gene>
    <name evidence="1" type="ORF">CBG27893</name>
    <name evidence="1" type="ORF">CBG_27893</name>
</gene>
<evidence type="ECO:0000313" key="2">
    <source>
        <dbReference type="Proteomes" id="UP000008549"/>
    </source>
</evidence>
<dbReference type="HOGENOM" id="CLU_2335512_0_0_1"/>
<dbReference type="InParanoid" id="B6IEI8"/>
<dbReference type="EMBL" id="HE601409">
    <property type="protein sequence ID" value="CAR98318.1"/>
    <property type="molecule type" value="Genomic_DNA"/>
</dbReference>
<organism evidence="1 2">
    <name type="scientific">Caenorhabditis briggsae</name>
    <dbReference type="NCBI Taxonomy" id="6238"/>
    <lineage>
        <taxon>Eukaryota</taxon>
        <taxon>Metazoa</taxon>
        <taxon>Ecdysozoa</taxon>
        <taxon>Nematoda</taxon>
        <taxon>Chromadorea</taxon>
        <taxon>Rhabditida</taxon>
        <taxon>Rhabditina</taxon>
        <taxon>Rhabditomorpha</taxon>
        <taxon>Rhabditoidea</taxon>
        <taxon>Rhabditidae</taxon>
        <taxon>Peloderinae</taxon>
        <taxon>Caenorhabditis</taxon>
    </lineage>
</organism>
<sequence length="98" mass="12012">MDSILRIFYGTMVLPCRQVHSIKLPEFDFWISGNFSRNFEKSEKKFEKVKKYKKKVNFFLLQGNCRKLVPSQKMIKNRPVHFRFLREIPKMYKLREFC</sequence>
<reference evidence="1 2" key="1">
    <citation type="journal article" date="2003" name="PLoS Biol.">
        <title>The genome sequence of Caenorhabditis briggsae: a platform for comparative genomics.</title>
        <authorList>
            <person name="Stein L.D."/>
            <person name="Bao Z."/>
            <person name="Blasiar D."/>
            <person name="Blumenthal T."/>
            <person name="Brent M.R."/>
            <person name="Chen N."/>
            <person name="Chinwalla A."/>
            <person name="Clarke L."/>
            <person name="Clee C."/>
            <person name="Coghlan A."/>
            <person name="Coulson A."/>
            <person name="D'Eustachio P."/>
            <person name="Fitch D.H."/>
            <person name="Fulton L.A."/>
            <person name="Fulton R.E."/>
            <person name="Griffiths-Jones S."/>
            <person name="Harris T.W."/>
            <person name="Hillier L.W."/>
            <person name="Kamath R."/>
            <person name="Kuwabara P.E."/>
            <person name="Mardis E.R."/>
            <person name="Marra M.A."/>
            <person name="Miner T.L."/>
            <person name="Minx P."/>
            <person name="Mullikin J.C."/>
            <person name="Plumb R.W."/>
            <person name="Rogers J."/>
            <person name="Schein J.E."/>
            <person name="Sohrmann M."/>
            <person name="Spieth J."/>
            <person name="Stajich J.E."/>
            <person name="Wei C."/>
            <person name="Willey D."/>
            <person name="Wilson R.K."/>
            <person name="Durbin R."/>
            <person name="Waterston R.H."/>
        </authorList>
    </citation>
    <scope>NUCLEOTIDE SEQUENCE [LARGE SCALE GENOMIC DNA]</scope>
    <source>
        <strain evidence="1 2">AF16</strain>
    </source>
</reference>
<proteinExistence type="predicted"/>
<dbReference type="RefSeq" id="XP_045097891.1">
    <property type="nucleotide sequence ID" value="XM_045240136.1"/>
</dbReference>
<dbReference type="AlphaFoldDB" id="B6IEI8"/>
<accession>B6IEI8</accession>
<dbReference type="CTD" id="68919342"/>
<dbReference type="KEGG" id="cbr:CBG_27893"/>
<dbReference type="GeneID" id="68919342"/>
<reference evidence="1 2" key="2">
    <citation type="journal article" date="2011" name="PLoS Genet.">
        <title>Caenorhabditis briggsae recombinant inbred line genotypes reveal inter-strain incompatibility and the evolution of recombination.</title>
        <authorList>
            <person name="Ross J.A."/>
            <person name="Koboldt D.C."/>
            <person name="Staisch J.E."/>
            <person name="Chamberlin H.M."/>
            <person name="Gupta B.P."/>
            <person name="Miller R.D."/>
            <person name="Baird S.E."/>
            <person name="Haag E.S."/>
        </authorList>
    </citation>
    <scope>NUCLEOTIDE SEQUENCE [LARGE SCALE GENOMIC DNA]</scope>
    <source>
        <strain evidence="1 2">AF16</strain>
    </source>
</reference>